<feature type="transmembrane region" description="Helical" evidence="1">
    <location>
        <begin position="63"/>
        <end position="87"/>
    </location>
</feature>
<dbReference type="Pfam" id="PF20176">
    <property type="entry name" value="DUF6541"/>
    <property type="match status" value="1"/>
</dbReference>
<proteinExistence type="predicted"/>
<comment type="caution">
    <text evidence="2">The sequence shown here is derived from an EMBL/GenBank/DDBJ whole genome shotgun (WGS) entry which is preliminary data.</text>
</comment>
<sequence length="676" mass="73798">MSWFEIAMPLLVGLIYLFVPGLLISAAARLRGFEAFGLAPALSVAAIMLGATVTPMLGIRWALWVPFASAVVLAAVILLVVLVGRWAGLGSAPARSHQGRWLPPQRSVVASAWWSKDQIAYWGSFLVGALLLWRNVTNAIGQPEWISQTWDNSFHLNAVRFMEDTGSASPLTLGAMTTVEGESTFYPGAWHAIVLLITMGSGADIPVATNTMAVVVSAIIWPLSTVFMVRQIFKLNTAGIMVVGAFAAAFTAYPILLLDFGVLYPNLLGIALMPAGIGLVAQLFRMVAVRRISTLQSVVLGVWVALAIAIAHPNAIMSLLVMIIPLLLGRVILNFVTSFKHRAYWGAAGATALSVALIFIVMNILWGVVRPPQAAGEVWGPVLTQGQALGEPFTFAAMGFKPQWFLAIVFVIGLYTFTRRANVYSLWVLGAWAVVVYFYVAARSLAWEDGRYEVVGLWYHDSFRLAALLPVMSIPMLALAVHWVAEKLVASRWWQRTQWESARRMLVVGAVALFAVVGFGQTSTALQNQVEANYYEYAPDPESDLLNTDEFDMLEALDEYVPEGETVVVQPFTGAALAYAIADRPVTAYHTIYSADNDVKYVQDHLNQALTDPQVCRALDNLNADYYLDFGRAEVSGHDHSSWYAGFEGLAESGVLTEVHREGDAVLYKITACSAP</sequence>
<reference evidence="2 3" key="1">
    <citation type="submission" date="2019-03" db="EMBL/GenBank/DDBJ databases">
        <title>Diversity of the mouse oral microbiome.</title>
        <authorList>
            <person name="Joseph S."/>
            <person name="Aduse-Opoku J."/>
            <person name="Curtis M."/>
            <person name="Wade W."/>
            <person name="Hashim A."/>
        </authorList>
    </citation>
    <scope>NUCLEOTIDE SEQUENCE [LARGE SCALE GENOMIC DNA]</scope>
    <source>
        <strain evidence="3">irhom_31</strain>
    </source>
</reference>
<keyword evidence="1" id="KW-0472">Membrane</keyword>
<feature type="transmembrane region" description="Helical" evidence="1">
    <location>
        <begin position="506"/>
        <end position="526"/>
    </location>
</feature>
<evidence type="ECO:0000313" key="2">
    <source>
        <dbReference type="EMBL" id="TFU23842.1"/>
    </source>
</evidence>
<dbReference type="OrthoDB" id="3169698at2"/>
<dbReference type="AlphaFoldDB" id="A0A4Y9F7A5"/>
<feature type="transmembrane region" description="Helical" evidence="1">
    <location>
        <begin position="424"/>
        <end position="442"/>
    </location>
</feature>
<feature type="transmembrane region" description="Helical" evidence="1">
    <location>
        <begin position="262"/>
        <end position="280"/>
    </location>
</feature>
<dbReference type="InterPro" id="IPR046671">
    <property type="entry name" value="DUF6541"/>
</dbReference>
<feature type="transmembrane region" description="Helical" evidence="1">
    <location>
        <begin position="393"/>
        <end position="417"/>
    </location>
</feature>
<accession>A0A4Y9F7A5</accession>
<evidence type="ECO:0000313" key="3">
    <source>
        <dbReference type="Proteomes" id="UP000297951"/>
    </source>
</evidence>
<feature type="transmembrane region" description="Helical" evidence="1">
    <location>
        <begin position="316"/>
        <end position="336"/>
    </location>
</feature>
<feature type="transmembrane region" description="Helical" evidence="1">
    <location>
        <begin position="292"/>
        <end position="310"/>
    </location>
</feature>
<evidence type="ECO:0000256" key="1">
    <source>
        <dbReference type="SAM" id="Phobius"/>
    </source>
</evidence>
<feature type="transmembrane region" description="Helical" evidence="1">
    <location>
        <begin position="462"/>
        <end position="485"/>
    </location>
</feature>
<organism evidence="2 3">
    <name type="scientific">Rothia nasimurium</name>
    <dbReference type="NCBI Taxonomy" id="85336"/>
    <lineage>
        <taxon>Bacteria</taxon>
        <taxon>Bacillati</taxon>
        <taxon>Actinomycetota</taxon>
        <taxon>Actinomycetes</taxon>
        <taxon>Micrococcales</taxon>
        <taxon>Micrococcaceae</taxon>
        <taxon>Rothia</taxon>
    </lineage>
</organism>
<feature type="transmembrane region" description="Helical" evidence="1">
    <location>
        <begin position="235"/>
        <end position="256"/>
    </location>
</feature>
<feature type="transmembrane region" description="Helical" evidence="1">
    <location>
        <begin position="343"/>
        <end position="369"/>
    </location>
</feature>
<protein>
    <submittedName>
        <fullName evidence="2">Uncharacterized protein</fullName>
    </submittedName>
</protein>
<dbReference type="EMBL" id="SPQC01000004">
    <property type="protein sequence ID" value="TFU23842.1"/>
    <property type="molecule type" value="Genomic_DNA"/>
</dbReference>
<dbReference type="Proteomes" id="UP000297951">
    <property type="component" value="Unassembled WGS sequence"/>
</dbReference>
<keyword evidence="1" id="KW-0812">Transmembrane</keyword>
<dbReference type="RefSeq" id="WP_135011261.1">
    <property type="nucleotide sequence ID" value="NZ_JADGLK010000004.1"/>
</dbReference>
<gene>
    <name evidence="2" type="ORF">E4U03_01670</name>
</gene>
<name>A0A4Y9F7A5_9MICC</name>
<keyword evidence="1" id="KW-1133">Transmembrane helix</keyword>
<feature type="transmembrane region" description="Helical" evidence="1">
    <location>
        <begin position="6"/>
        <end position="28"/>
    </location>
</feature>
<feature type="transmembrane region" description="Helical" evidence="1">
    <location>
        <begin position="35"/>
        <end position="57"/>
    </location>
</feature>